<evidence type="ECO:0000313" key="3">
    <source>
        <dbReference type="EMBL" id="MBO4207608.1"/>
    </source>
</evidence>
<accession>A0ABS3VSX0</accession>
<proteinExistence type="predicted"/>
<dbReference type="PANTHER" id="PTHR42815:SF2">
    <property type="entry name" value="FAD-BINDING, PUTATIVE (AFU_ORTHOLOGUE AFUA_6G07600)-RELATED"/>
    <property type="match status" value="1"/>
</dbReference>
<sequence>MTHAPEADTTGTEPTDSDATGAEPTDSDTTGVGSATADGITEITSPEQLRDLIGSPVPLATGKERTALHELDRRWLAASPFCLVATAGADGTCDVSPKGDPPGFTLVLDDRTIAVPERPGNRRADGFHNILTNPHVGLIYLIPGRGDTLRINGRARLVSDAPFFDRMVVRGHRPQLALLVSIEQVFYHCSKAFLRSELWEPGSWQPDRLPSRARITKAVQRTELTLAELEQRYGPEYARNLYG</sequence>
<feature type="region of interest" description="Disordered" evidence="1">
    <location>
        <begin position="1"/>
        <end position="46"/>
    </location>
</feature>
<evidence type="ECO:0000259" key="2">
    <source>
        <dbReference type="Pfam" id="PF01243"/>
    </source>
</evidence>
<protein>
    <submittedName>
        <fullName evidence="3">Pyridoxamine 5'-phosphate oxidase family protein</fullName>
    </submittedName>
</protein>
<evidence type="ECO:0000313" key="4">
    <source>
        <dbReference type="Proteomes" id="UP000823521"/>
    </source>
</evidence>
<dbReference type="SUPFAM" id="SSF50475">
    <property type="entry name" value="FMN-binding split barrel"/>
    <property type="match status" value="1"/>
</dbReference>
<feature type="domain" description="Pyridoxamine 5'-phosphate oxidase N-terminal" evidence="2">
    <location>
        <begin position="73"/>
        <end position="189"/>
    </location>
</feature>
<comment type="caution">
    <text evidence="3">The sequence shown here is derived from an EMBL/GenBank/DDBJ whole genome shotgun (WGS) entry which is preliminary data.</text>
</comment>
<dbReference type="Pfam" id="PF01243">
    <property type="entry name" value="PNPOx_N"/>
    <property type="match status" value="1"/>
</dbReference>
<dbReference type="InterPro" id="IPR012349">
    <property type="entry name" value="Split_barrel_FMN-bd"/>
</dbReference>
<gene>
    <name evidence="3" type="ORF">GSF22_16580</name>
</gene>
<reference evidence="3 4" key="1">
    <citation type="submission" date="2019-12" db="EMBL/GenBank/DDBJ databases">
        <title>Whole genome sequencing of endophytic Actinobacterium Micromonospora sp. MPMI6T.</title>
        <authorList>
            <person name="Evv R."/>
            <person name="Podile A.R."/>
        </authorList>
    </citation>
    <scope>NUCLEOTIDE SEQUENCE [LARGE SCALE GENOMIC DNA]</scope>
    <source>
        <strain evidence="3 4">MPMI6</strain>
    </source>
</reference>
<keyword evidence="4" id="KW-1185">Reference proteome</keyword>
<dbReference type="PANTHER" id="PTHR42815">
    <property type="entry name" value="FAD-BINDING, PUTATIVE (AFU_ORTHOLOGUE AFUA_6G07600)-RELATED"/>
    <property type="match status" value="1"/>
</dbReference>
<dbReference type="NCBIfam" id="TIGR04025">
    <property type="entry name" value="PPOX_FMN_DR2398"/>
    <property type="match status" value="1"/>
</dbReference>
<feature type="compositionally biased region" description="Polar residues" evidence="1">
    <location>
        <begin position="9"/>
        <end position="18"/>
    </location>
</feature>
<dbReference type="Gene3D" id="2.30.110.10">
    <property type="entry name" value="Electron Transport, Fmn-binding Protein, Chain A"/>
    <property type="match status" value="1"/>
</dbReference>
<name>A0ABS3VSX0_MICEH</name>
<dbReference type="InterPro" id="IPR024029">
    <property type="entry name" value="Pyridox_Oxase_FMN-dep"/>
</dbReference>
<dbReference type="InterPro" id="IPR011576">
    <property type="entry name" value="Pyridox_Oxase_N"/>
</dbReference>
<dbReference type="EMBL" id="WVUH01000134">
    <property type="protein sequence ID" value="MBO4207608.1"/>
    <property type="molecule type" value="Genomic_DNA"/>
</dbReference>
<organism evidence="3 4">
    <name type="scientific">Micromonospora echinofusca</name>
    <dbReference type="NCBI Taxonomy" id="47858"/>
    <lineage>
        <taxon>Bacteria</taxon>
        <taxon>Bacillati</taxon>
        <taxon>Actinomycetota</taxon>
        <taxon>Actinomycetes</taxon>
        <taxon>Micromonosporales</taxon>
        <taxon>Micromonosporaceae</taxon>
        <taxon>Micromonospora</taxon>
    </lineage>
</organism>
<dbReference type="Proteomes" id="UP000823521">
    <property type="component" value="Unassembled WGS sequence"/>
</dbReference>
<evidence type="ECO:0000256" key="1">
    <source>
        <dbReference type="SAM" id="MobiDB-lite"/>
    </source>
</evidence>